<dbReference type="NCBIfam" id="TIGR00726">
    <property type="entry name" value="peptidoglycan editing factor PgeF"/>
    <property type="match status" value="1"/>
</dbReference>
<evidence type="ECO:0000256" key="5">
    <source>
        <dbReference type="ARBA" id="ARBA00022801"/>
    </source>
</evidence>
<comment type="similarity">
    <text evidence="2 10">Belongs to the purine nucleoside phosphorylase YfiH/LACC1 family.</text>
</comment>
<evidence type="ECO:0000256" key="2">
    <source>
        <dbReference type="ARBA" id="ARBA00007353"/>
    </source>
</evidence>
<comment type="catalytic activity">
    <reaction evidence="7">
        <text>adenosine + H2O + H(+) = inosine + NH4(+)</text>
        <dbReference type="Rhea" id="RHEA:24408"/>
        <dbReference type="ChEBI" id="CHEBI:15377"/>
        <dbReference type="ChEBI" id="CHEBI:15378"/>
        <dbReference type="ChEBI" id="CHEBI:16335"/>
        <dbReference type="ChEBI" id="CHEBI:17596"/>
        <dbReference type="ChEBI" id="CHEBI:28938"/>
        <dbReference type="EC" id="3.5.4.4"/>
    </reaction>
    <physiologicalReaction direction="left-to-right" evidence="7">
        <dbReference type="Rhea" id="RHEA:24409"/>
    </physiologicalReaction>
</comment>
<keyword evidence="3" id="KW-0808">Transferase</keyword>
<sequence>MLISNWTLPAGVKAAVTTTAAPGNVAVHVGDDPAQVLLRRRQLVRQLALPSSPRWLQQTHSTRVLNLSALHSDAPMTGLNADASYTNQAHQVCAILTADCLPILIAANDGSEIAAIHAGWRGLAQGIITNTLANFATPASQLTAWIGPAISATAYEVGADVREPFLSQGLVDEISFRPHIAGKWFADLPVLAQRILAQQGVEQITQSGYCTFSDQRFYSYRRNPLCGRIATLIWKI</sequence>
<dbReference type="AlphaFoldDB" id="A0A317Q8U5"/>
<evidence type="ECO:0000256" key="1">
    <source>
        <dbReference type="ARBA" id="ARBA00000553"/>
    </source>
</evidence>
<reference evidence="11 12" key="1">
    <citation type="submission" date="2018-05" db="EMBL/GenBank/DDBJ databases">
        <title>Freshwater and sediment microbial communities from various areas in North America, analyzing microbe dynamics in response to fracking.</title>
        <authorList>
            <person name="Lamendella R."/>
        </authorList>
    </citation>
    <scope>NUCLEOTIDE SEQUENCE [LARGE SCALE GENOMIC DNA]</scope>
    <source>
        <strain evidence="11 12">125B1</strain>
    </source>
</reference>
<gene>
    <name evidence="11" type="ORF">DET45_10962</name>
</gene>
<dbReference type="InterPro" id="IPR003730">
    <property type="entry name" value="Cu_polyphenol_OxRdtase"/>
</dbReference>
<keyword evidence="5" id="KW-0378">Hydrolase</keyword>
<dbReference type="GO" id="GO:0017061">
    <property type="term" value="F:S-methyl-5-thioadenosine phosphorylase activity"/>
    <property type="evidence" value="ECO:0007669"/>
    <property type="project" value="UniProtKB-EC"/>
</dbReference>
<dbReference type="OrthoDB" id="4279at2"/>
<dbReference type="Gene3D" id="3.60.140.10">
    <property type="entry name" value="CNF1/YfiH-like putative cysteine hydrolases"/>
    <property type="match status" value="1"/>
</dbReference>
<dbReference type="CDD" id="cd16833">
    <property type="entry name" value="YfiH"/>
    <property type="match status" value="1"/>
</dbReference>
<comment type="catalytic activity">
    <reaction evidence="1">
        <text>inosine + phosphate = alpha-D-ribose 1-phosphate + hypoxanthine</text>
        <dbReference type="Rhea" id="RHEA:27646"/>
        <dbReference type="ChEBI" id="CHEBI:17368"/>
        <dbReference type="ChEBI" id="CHEBI:17596"/>
        <dbReference type="ChEBI" id="CHEBI:43474"/>
        <dbReference type="ChEBI" id="CHEBI:57720"/>
        <dbReference type="EC" id="2.4.2.1"/>
    </reaction>
    <physiologicalReaction direction="left-to-right" evidence="1">
        <dbReference type="Rhea" id="RHEA:27647"/>
    </physiologicalReaction>
</comment>
<dbReference type="InterPro" id="IPR038371">
    <property type="entry name" value="Cu_polyphenol_OxRdtase_sf"/>
</dbReference>
<dbReference type="PANTHER" id="PTHR30616">
    <property type="entry name" value="UNCHARACTERIZED PROTEIN YFIH"/>
    <property type="match status" value="1"/>
</dbReference>
<evidence type="ECO:0000256" key="4">
    <source>
        <dbReference type="ARBA" id="ARBA00022723"/>
    </source>
</evidence>
<evidence type="ECO:0000256" key="7">
    <source>
        <dbReference type="ARBA" id="ARBA00047989"/>
    </source>
</evidence>
<dbReference type="Proteomes" id="UP000246964">
    <property type="component" value="Unassembled WGS sequence"/>
</dbReference>
<comment type="catalytic activity">
    <reaction evidence="9">
        <text>S-methyl-5'-thioadenosine + phosphate = 5-(methylsulfanyl)-alpha-D-ribose 1-phosphate + adenine</text>
        <dbReference type="Rhea" id="RHEA:11852"/>
        <dbReference type="ChEBI" id="CHEBI:16708"/>
        <dbReference type="ChEBI" id="CHEBI:17509"/>
        <dbReference type="ChEBI" id="CHEBI:43474"/>
        <dbReference type="ChEBI" id="CHEBI:58533"/>
        <dbReference type="EC" id="2.4.2.28"/>
    </reaction>
    <physiologicalReaction direction="left-to-right" evidence="9">
        <dbReference type="Rhea" id="RHEA:11853"/>
    </physiologicalReaction>
</comment>
<proteinExistence type="inferred from homology"/>
<evidence type="ECO:0000256" key="3">
    <source>
        <dbReference type="ARBA" id="ARBA00022679"/>
    </source>
</evidence>
<organism evidence="11 12">
    <name type="scientific">Pseudidiomarina maritima</name>
    <dbReference type="NCBI Taxonomy" id="519453"/>
    <lineage>
        <taxon>Bacteria</taxon>
        <taxon>Pseudomonadati</taxon>
        <taxon>Pseudomonadota</taxon>
        <taxon>Gammaproteobacteria</taxon>
        <taxon>Alteromonadales</taxon>
        <taxon>Idiomarinaceae</taxon>
        <taxon>Pseudidiomarina</taxon>
    </lineage>
</organism>
<dbReference type="EMBL" id="QGTT01000009">
    <property type="protein sequence ID" value="PWW12166.1"/>
    <property type="molecule type" value="Genomic_DNA"/>
</dbReference>
<keyword evidence="4" id="KW-0479">Metal-binding</keyword>
<dbReference type="PANTHER" id="PTHR30616:SF2">
    <property type="entry name" value="PURINE NUCLEOSIDE PHOSPHORYLASE LACC1"/>
    <property type="match status" value="1"/>
</dbReference>
<evidence type="ECO:0000256" key="6">
    <source>
        <dbReference type="ARBA" id="ARBA00022833"/>
    </source>
</evidence>
<comment type="catalytic activity">
    <reaction evidence="8">
        <text>adenosine + phosphate = alpha-D-ribose 1-phosphate + adenine</text>
        <dbReference type="Rhea" id="RHEA:27642"/>
        <dbReference type="ChEBI" id="CHEBI:16335"/>
        <dbReference type="ChEBI" id="CHEBI:16708"/>
        <dbReference type="ChEBI" id="CHEBI:43474"/>
        <dbReference type="ChEBI" id="CHEBI:57720"/>
        <dbReference type="EC" id="2.4.2.1"/>
    </reaction>
    <physiologicalReaction direction="left-to-right" evidence="8">
        <dbReference type="Rhea" id="RHEA:27643"/>
    </physiologicalReaction>
</comment>
<dbReference type="RefSeq" id="WP_110076155.1">
    <property type="nucleotide sequence ID" value="NZ_QGTT01000009.1"/>
</dbReference>
<evidence type="ECO:0000256" key="10">
    <source>
        <dbReference type="RuleBase" id="RU361274"/>
    </source>
</evidence>
<dbReference type="GO" id="GO:0016787">
    <property type="term" value="F:hydrolase activity"/>
    <property type="evidence" value="ECO:0007669"/>
    <property type="project" value="UniProtKB-KW"/>
</dbReference>
<evidence type="ECO:0000313" key="11">
    <source>
        <dbReference type="EMBL" id="PWW12166.1"/>
    </source>
</evidence>
<evidence type="ECO:0000256" key="9">
    <source>
        <dbReference type="ARBA" id="ARBA00049893"/>
    </source>
</evidence>
<dbReference type="SUPFAM" id="SSF64438">
    <property type="entry name" value="CNF1/YfiH-like putative cysteine hydrolases"/>
    <property type="match status" value="1"/>
</dbReference>
<evidence type="ECO:0000256" key="8">
    <source>
        <dbReference type="ARBA" id="ARBA00048968"/>
    </source>
</evidence>
<accession>A0A317Q8U5</accession>
<keyword evidence="12" id="KW-1185">Reference proteome</keyword>
<dbReference type="Pfam" id="PF02578">
    <property type="entry name" value="Cu-oxidase_4"/>
    <property type="match status" value="1"/>
</dbReference>
<protein>
    <recommendedName>
        <fullName evidence="10">Purine nucleoside phosphorylase</fullName>
    </recommendedName>
</protein>
<evidence type="ECO:0000313" key="12">
    <source>
        <dbReference type="Proteomes" id="UP000246964"/>
    </source>
</evidence>
<keyword evidence="6" id="KW-0862">Zinc</keyword>
<name>A0A317Q8U5_9GAMM</name>
<comment type="caution">
    <text evidence="11">The sequence shown here is derived from an EMBL/GenBank/DDBJ whole genome shotgun (WGS) entry which is preliminary data.</text>
</comment>
<dbReference type="InterPro" id="IPR011324">
    <property type="entry name" value="Cytotoxic_necrot_fac-like_cat"/>
</dbReference>
<dbReference type="GO" id="GO:0005507">
    <property type="term" value="F:copper ion binding"/>
    <property type="evidence" value="ECO:0007669"/>
    <property type="project" value="TreeGrafter"/>
</dbReference>